<dbReference type="Proteomes" id="UP000070186">
    <property type="component" value="Unassembled WGS sequence"/>
</dbReference>
<dbReference type="GO" id="GO:0005524">
    <property type="term" value="F:ATP binding"/>
    <property type="evidence" value="ECO:0007669"/>
    <property type="project" value="UniProtKB-KW"/>
</dbReference>
<accession>A0A133XKC1</accession>
<evidence type="ECO:0000313" key="11">
    <source>
        <dbReference type="Proteomes" id="UP000070186"/>
    </source>
</evidence>
<evidence type="ECO:0000259" key="9">
    <source>
        <dbReference type="Pfam" id="PF13537"/>
    </source>
</evidence>
<proteinExistence type="inferred from homology"/>
<dbReference type="STRING" id="281362.AT959_06840"/>
<reference evidence="10 11" key="1">
    <citation type="submission" date="2015-12" db="EMBL/GenBank/DDBJ databases">
        <title>Nitrous oxide reduction kinetics distinguish bacteria harboring typical versus atypical NosZ.</title>
        <authorList>
            <person name="Yoon S."/>
            <person name="Nissen S."/>
            <person name="Park D."/>
            <person name="Sanford R.A."/>
            <person name="Loeffler F.E."/>
        </authorList>
    </citation>
    <scope>NUCLEOTIDE SEQUENCE [LARGE SCALE GENOMIC DNA]</scope>
    <source>
        <strain evidence="10 11">ATCC BAA-841</strain>
    </source>
</reference>
<comment type="caution">
    <text evidence="10">The sequence shown here is derived from an EMBL/GenBank/DDBJ whole genome shotgun (WGS) entry which is preliminary data.</text>
</comment>
<dbReference type="AlphaFoldDB" id="A0A133XKC1"/>
<evidence type="ECO:0000256" key="2">
    <source>
        <dbReference type="ARBA" id="ARBA00005752"/>
    </source>
</evidence>
<dbReference type="Gene3D" id="3.40.50.620">
    <property type="entry name" value="HUPs"/>
    <property type="match status" value="1"/>
</dbReference>
<evidence type="ECO:0000256" key="7">
    <source>
        <dbReference type="PIRSR" id="PIRSR001589-3"/>
    </source>
</evidence>
<gene>
    <name evidence="10" type="ORF">AT959_06840</name>
</gene>
<sequence>MSADKKTLLTGHPKFSAGAFAGLAHTEGDLAAWEKLFATHGASGVKDVAGDFAVGLTDGNGRTILAVDRFAVRSLCYRVAGGGIYFASRADELADVDTEIDAQAIFDYLYFHVIPSPRTIFKNVYRLPPGHYAVFENGQLGLGRYWTPDFQEEKKASFDQLRTEFRHLLAEGVRRQLDGSKPACFLSGGTDSSTVAGMIGQVSGQAAATYSIGFDAEGYDEMEYARIAARHFHTDHHEYYVTPADLVRSIPDVARFYDQPFGNSSALPAYYCAKMAQEDGVTRILAGDGGDELFGGNTRYAKQKVFGFYDQLPSALRHTLLEPLLLGSPLGKLPLLSKGASYIRQAKVPLPDRTQTYNLLFRFGVHDVFTADFLEGVDQAEPVEQQRAIWAETGSAVQTNKELAFDWRYTLAECDLPKVVGTAMLAGIDVGFPMLDADLLAFSMRLPTEYKLKGLKLRWFFKEALRGFLPDEILTKKKQGFGLPFGVWVTQNNELRDLAENSVRALAERKIFKSEFVDQIFKHLREHPGYYGEMIWISIMLEQWLRGHDDKCSGRNSS</sequence>
<feature type="domain" description="Glutamine amidotransferase type-2" evidence="9">
    <location>
        <begin position="25"/>
        <end position="93"/>
    </location>
</feature>
<evidence type="ECO:0000256" key="4">
    <source>
        <dbReference type="ARBA" id="ARBA00022741"/>
    </source>
</evidence>
<evidence type="ECO:0000313" key="10">
    <source>
        <dbReference type="EMBL" id="KXB31380.1"/>
    </source>
</evidence>
<dbReference type="PANTHER" id="PTHR43284:SF1">
    <property type="entry name" value="ASPARAGINE SYNTHETASE"/>
    <property type="match status" value="1"/>
</dbReference>
<feature type="site" description="Important for beta-aspartyl-AMP intermediate formation" evidence="7">
    <location>
        <position position="288"/>
    </location>
</feature>
<organism evidence="10 11">
    <name type="scientific">Dechloromonas denitrificans</name>
    <dbReference type="NCBI Taxonomy" id="281362"/>
    <lineage>
        <taxon>Bacteria</taxon>
        <taxon>Pseudomonadati</taxon>
        <taxon>Pseudomonadota</taxon>
        <taxon>Betaproteobacteria</taxon>
        <taxon>Rhodocyclales</taxon>
        <taxon>Azonexaceae</taxon>
        <taxon>Dechloromonas</taxon>
    </lineage>
</organism>
<dbReference type="CDD" id="cd01991">
    <property type="entry name" value="Asn_synthase_B_C"/>
    <property type="match status" value="1"/>
</dbReference>
<dbReference type="PANTHER" id="PTHR43284">
    <property type="entry name" value="ASPARAGINE SYNTHETASE (GLUTAMINE-HYDROLYZING)"/>
    <property type="match status" value="1"/>
</dbReference>
<dbReference type="SUPFAM" id="SSF52402">
    <property type="entry name" value="Adenine nucleotide alpha hydrolases-like"/>
    <property type="match status" value="1"/>
</dbReference>
<protein>
    <recommendedName>
        <fullName evidence="3">asparagine synthase (glutamine-hydrolyzing)</fullName>
        <ecNumber evidence="3">6.3.5.4</ecNumber>
    </recommendedName>
</protein>
<dbReference type="PIRSF" id="PIRSF001589">
    <property type="entry name" value="Asn_synthetase_glu-h"/>
    <property type="match status" value="1"/>
</dbReference>
<evidence type="ECO:0000256" key="1">
    <source>
        <dbReference type="ARBA" id="ARBA00005187"/>
    </source>
</evidence>
<dbReference type="GO" id="GO:0006529">
    <property type="term" value="P:asparagine biosynthetic process"/>
    <property type="evidence" value="ECO:0007669"/>
    <property type="project" value="InterPro"/>
</dbReference>
<evidence type="ECO:0000259" key="8">
    <source>
        <dbReference type="Pfam" id="PF00733"/>
    </source>
</evidence>
<dbReference type="Pfam" id="PF00733">
    <property type="entry name" value="Asn_synthase"/>
    <property type="match status" value="1"/>
</dbReference>
<dbReference type="Gene3D" id="3.60.20.10">
    <property type="entry name" value="Glutamine Phosphoribosylpyrophosphate, subunit 1, domain 1"/>
    <property type="match status" value="1"/>
</dbReference>
<dbReference type="RefSeq" id="WP_066882335.1">
    <property type="nucleotide sequence ID" value="NZ_LODL01000013.1"/>
</dbReference>
<dbReference type="InterPro" id="IPR029055">
    <property type="entry name" value="Ntn_hydrolases_N"/>
</dbReference>
<feature type="domain" description="Asparagine synthetase" evidence="8">
    <location>
        <begin position="164"/>
        <end position="546"/>
    </location>
</feature>
<dbReference type="InterPro" id="IPR006426">
    <property type="entry name" value="Asn_synth_AEB"/>
</dbReference>
<dbReference type="EMBL" id="LODL01000013">
    <property type="protein sequence ID" value="KXB31380.1"/>
    <property type="molecule type" value="Genomic_DNA"/>
</dbReference>
<dbReference type="EC" id="6.3.5.4" evidence="3"/>
<keyword evidence="5" id="KW-0067">ATP-binding</keyword>
<dbReference type="InterPro" id="IPR014729">
    <property type="entry name" value="Rossmann-like_a/b/a_fold"/>
</dbReference>
<dbReference type="InterPro" id="IPR051786">
    <property type="entry name" value="ASN_synthetase/amidase"/>
</dbReference>
<dbReference type="InterPro" id="IPR017932">
    <property type="entry name" value="GATase_2_dom"/>
</dbReference>
<dbReference type="InterPro" id="IPR001962">
    <property type="entry name" value="Asn_synthase"/>
</dbReference>
<dbReference type="Pfam" id="PF13537">
    <property type="entry name" value="GATase_7"/>
    <property type="match status" value="1"/>
</dbReference>
<name>A0A133XKC1_9RHOO</name>
<keyword evidence="11" id="KW-1185">Reference proteome</keyword>
<evidence type="ECO:0000256" key="6">
    <source>
        <dbReference type="ARBA" id="ARBA00048741"/>
    </source>
</evidence>
<dbReference type="GO" id="GO:0004066">
    <property type="term" value="F:asparagine synthase (glutamine-hydrolyzing) activity"/>
    <property type="evidence" value="ECO:0007669"/>
    <property type="project" value="UniProtKB-EC"/>
</dbReference>
<comment type="pathway">
    <text evidence="1">Amino-acid biosynthesis; L-asparagine biosynthesis; L-asparagine from L-aspartate (L-Gln route): step 1/1.</text>
</comment>
<dbReference type="SUPFAM" id="SSF56235">
    <property type="entry name" value="N-terminal nucleophile aminohydrolases (Ntn hydrolases)"/>
    <property type="match status" value="1"/>
</dbReference>
<comment type="catalytic activity">
    <reaction evidence="6">
        <text>L-aspartate + L-glutamine + ATP + H2O = L-asparagine + L-glutamate + AMP + diphosphate + H(+)</text>
        <dbReference type="Rhea" id="RHEA:12228"/>
        <dbReference type="ChEBI" id="CHEBI:15377"/>
        <dbReference type="ChEBI" id="CHEBI:15378"/>
        <dbReference type="ChEBI" id="CHEBI:29985"/>
        <dbReference type="ChEBI" id="CHEBI:29991"/>
        <dbReference type="ChEBI" id="CHEBI:30616"/>
        <dbReference type="ChEBI" id="CHEBI:33019"/>
        <dbReference type="ChEBI" id="CHEBI:58048"/>
        <dbReference type="ChEBI" id="CHEBI:58359"/>
        <dbReference type="ChEBI" id="CHEBI:456215"/>
        <dbReference type="EC" id="6.3.5.4"/>
    </reaction>
</comment>
<comment type="similarity">
    <text evidence="2">Belongs to the asparagine synthetase family.</text>
</comment>
<dbReference type="GO" id="GO:0005829">
    <property type="term" value="C:cytosol"/>
    <property type="evidence" value="ECO:0007669"/>
    <property type="project" value="TreeGrafter"/>
</dbReference>
<evidence type="ECO:0000256" key="5">
    <source>
        <dbReference type="ARBA" id="ARBA00022840"/>
    </source>
</evidence>
<keyword evidence="4" id="KW-0547">Nucleotide-binding</keyword>
<evidence type="ECO:0000256" key="3">
    <source>
        <dbReference type="ARBA" id="ARBA00012737"/>
    </source>
</evidence>